<comment type="caution">
    <text evidence="2">The sequence shown here is derived from an EMBL/GenBank/DDBJ whole genome shotgun (WGS) entry which is preliminary data.</text>
</comment>
<reference evidence="2" key="1">
    <citation type="journal article" date="2014" name="Front. Microbiol.">
        <title>High frequency of phylogenetically diverse reductive dehalogenase-homologous genes in deep subseafloor sedimentary metagenomes.</title>
        <authorList>
            <person name="Kawai M."/>
            <person name="Futagami T."/>
            <person name="Toyoda A."/>
            <person name="Takaki Y."/>
            <person name="Nishi S."/>
            <person name="Hori S."/>
            <person name="Arai W."/>
            <person name="Tsubouchi T."/>
            <person name="Morono Y."/>
            <person name="Uchiyama I."/>
            <person name="Ito T."/>
            <person name="Fujiyama A."/>
            <person name="Inagaki F."/>
            <person name="Takami H."/>
        </authorList>
    </citation>
    <scope>NUCLEOTIDE SEQUENCE</scope>
    <source>
        <strain evidence="2">Expedition CK06-06</strain>
    </source>
</reference>
<name>X1T7P3_9ZZZZ</name>
<dbReference type="AlphaFoldDB" id="X1T7P3"/>
<accession>X1T7P3</accession>
<evidence type="ECO:0000313" key="2">
    <source>
        <dbReference type="EMBL" id="GAI87411.1"/>
    </source>
</evidence>
<organism evidence="2">
    <name type="scientific">marine sediment metagenome</name>
    <dbReference type="NCBI Taxonomy" id="412755"/>
    <lineage>
        <taxon>unclassified sequences</taxon>
        <taxon>metagenomes</taxon>
        <taxon>ecological metagenomes</taxon>
    </lineage>
</organism>
<protein>
    <recommendedName>
        <fullName evidence="1">Restriction system protein Mrr-like N-terminal domain-containing protein</fullName>
    </recommendedName>
</protein>
<evidence type="ECO:0000259" key="1">
    <source>
        <dbReference type="Pfam" id="PF14338"/>
    </source>
</evidence>
<gene>
    <name evidence="2" type="ORF">S12H4_17919</name>
</gene>
<sequence>IDTRVGWARTHLRKAELIEYTRRGHFKITKRGLTLLKTNPKTIDGKLLEKYPEYLKFLNKSRTAKDIDEESTLSPREILENSYQELRDELKSLLLLHIF</sequence>
<feature type="domain" description="Restriction system protein Mrr-like N-terminal" evidence="1">
    <location>
        <begin position="2"/>
        <end position="37"/>
    </location>
</feature>
<proteinExistence type="predicted"/>
<dbReference type="Pfam" id="PF14338">
    <property type="entry name" value="Mrr_N"/>
    <property type="match status" value="1"/>
</dbReference>
<feature type="non-terminal residue" evidence="2">
    <location>
        <position position="1"/>
    </location>
</feature>
<dbReference type="InterPro" id="IPR025745">
    <property type="entry name" value="Mrr-like_N_dom"/>
</dbReference>
<dbReference type="EMBL" id="BARW01008805">
    <property type="protein sequence ID" value="GAI87411.1"/>
    <property type="molecule type" value="Genomic_DNA"/>
</dbReference>